<dbReference type="Proteomes" id="UP001151760">
    <property type="component" value="Unassembled WGS sequence"/>
</dbReference>
<organism evidence="1 2">
    <name type="scientific">Tanacetum coccineum</name>
    <dbReference type="NCBI Taxonomy" id="301880"/>
    <lineage>
        <taxon>Eukaryota</taxon>
        <taxon>Viridiplantae</taxon>
        <taxon>Streptophyta</taxon>
        <taxon>Embryophyta</taxon>
        <taxon>Tracheophyta</taxon>
        <taxon>Spermatophyta</taxon>
        <taxon>Magnoliopsida</taxon>
        <taxon>eudicotyledons</taxon>
        <taxon>Gunneridae</taxon>
        <taxon>Pentapetalae</taxon>
        <taxon>asterids</taxon>
        <taxon>campanulids</taxon>
        <taxon>Asterales</taxon>
        <taxon>Asteraceae</taxon>
        <taxon>Asteroideae</taxon>
        <taxon>Anthemideae</taxon>
        <taxon>Anthemidinae</taxon>
        <taxon>Tanacetum</taxon>
    </lineage>
</organism>
<proteinExistence type="predicted"/>
<comment type="caution">
    <text evidence="1">The sequence shown here is derived from an EMBL/GenBank/DDBJ whole genome shotgun (WGS) entry which is preliminary data.</text>
</comment>
<evidence type="ECO:0000313" key="1">
    <source>
        <dbReference type="EMBL" id="GJS85659.1"/>
    </source>
</evidence>
<accession>A0ABQ4Z671</accession>
<gene>
    <name evidence="1" type="ORF">Tco_0752200</name>
</gene>
<evidence type="ECO:0000313" key="2">
    <source>
        <dbReference type="Proteomes" id="UP001151760"/>
    </source>
</evidence>
<dbReference type="EMBL" id="BQNB010011067">
    <property type="protein sequence ID" value="GJS85659.1"/>
    <property type="molecule type" value="Genomic_DNA"/>
</dbReference>
<protein>
    <submittedName>
        <fullName evidence="1">Uncharacterized protein</fullName>
    </submittedName>
</protein>
<name>A0ABQ4Z671_9ASTR</name>
<keyword evidence="2" id="KW-1185">Reference proteome</keyword>
<reference evidence="1" key="1">
    <citation type="journal article" date="2022" name="Int. J. Mol. Sci.">
        <title>Draft Genome of Tanacetum Coccineum: Genomic Comparison of Closely Related Tanacetum-Family Plants.</title>
        <authorList>
            <person name="Yamashiro T."/>
            <person name="Shiraishi A."/>
            <person name="Nakayama K."/>
            <person name="Satake H."/>
        </authorList>
    </citation>
    <scope>NUCLEOTIDE SEQUENCE</scope>
</reference>
<sequence length="93" mass="10527">MEILLEPTSNKLMVDVLVMRTASTDVKPYQEDSSEFYLITGSIYTDQRGTVVFPMATAARRGRVRFKASCSYSTDIHKDIMKAQVHVSRLPLL</sequence>
<reference evidence="1" key="2">
    <citation type="submission" date="2022-01" db="EMBL/GenBank/DDBJ databases">
        <authorList>
            <person name="Yamashiro T."/>
            <person name="Shiraishi A."/>
            <person name="Satake H."/>
            <person name="Nakayama K."/>
        </authorList>
    </citation>
    <scope>NUCLEOTIDE SEQUENCE</scope>
</reference>